<dbReference type="Proteomes" id="UP000008370">
    <property type="component" value="Unassembled WGS sequence"/>
</dbReference>
<dbReference type="PROSITE" id="PS51257">
    <property type="entry name" value="PROKAR_LIPOPROTEIN"/>
    <property type="match status" value="1"/>
</dbReference>
<evidence type="ECO:0000313" key="3">
    <source>
        <dbReference type="Proteomes" id="UP000008370"/>
    </source>
</evidence>
<dbReference type="EMBL" id="JH931328">
    <property type="protein sequence ID" value="EKM48190.1"/>
    <property type="molecule type" value="Genomic_DNA"/>
</dbReference>
<feature type="signal peptide" evidence="1">
    <location>
        <begin position="1"/>
        <end position="20"/>
    </location>
</feature>
<reference evidence="2 3" key="1">
    <citation type="journal article" date="2012" name="BMC Genomics">
        <title>Comparative genomics of the white-rot fungi, Phanerochaete carnosa and P. chrysosporium, to elucidate the genetic basis of the distinct wood types they colonize.</title>
        <authorList>
            <person name="Suzuki H."/>
            <person name="MacDonald J."/>
            <person name="Syed K."/>
            <person name="Salamov A."/>
            <person name="Hori C."/>
            <person name="Aerts A."/>
            <person name="Henrissat B."/>
            <person name="Wiebenga A."/>
            <person name="vanKuyk P.A."/>
            <person name="Barry K."/>
            <person name="Lindquist E."/>
            <person name="LaButti K."/>
            <person name="Lapidus A."/>
            <person name="Lucas S."/>
            <person name="Coutinho P."/>
            <person name="Gong Y."/>
            <person name="Samejima M."/>
            <person name="Mahadevan R."/>
            <person name="Abou-Zaid M."/>
            <person name="de Vries R.P."/>
            <person name="Igarashi K."/>
            <person name="Yadav J.S."/>
            <person name="Grigoriev I.V."/>
            <person name="Master E.R."/>
        </authorList>
    </citation>
    <scope>NUCLEOTIDE SEQUENCE [LARGE SCALE GENOMIC DNA]</scope>
    <source>
        <strain evidence="2 3">HHB-10118-sp</strain>
    </source>
</reference>
<organism evidence="2 3">
    <name type="scientific">Phanerochaete carnosa (strain HHB-10118-sp)</name>
    <name type="common">White-rot fungus</name>
    <name type="synonym">Peniophora carnosa</name>
    <dbReference type="NCBI Taxonomy" id="650164"/>
    <lineage>
        <taxon>Eukaryota</taxon>
        <taxon>Fungi</taxon>
        <taxon>Dikarya</taxon>
        <taxon>Basidiomycota</taxon>
        <taxon>Agaricomycotina</taxon>
        <taxon>Agaricomycetes</taxon>
        <taxon>Polyporales</taxon>
        <taxon>Phanerochaetaceae</taxon>
        <taxon>Phanerochaete</taxon>
    </lineage>
</organism>
<dbReference type="OrthoDB" id="10427398at2759"/>
<feature type="chain" id="PRO_5003888451" evidence="1">
    <location>
        <begin position="21"/>
        <end position="82"/>
    </location>
</feature>
<dbReference type="RefSeq" id="XP_007403258.1">
    <property type="nucleotide sequence ID" value="XM_007403196.1"/>
</dbReference>
<keyword evidence="1" id="KW-0732">Signal</keyword>
<proteinExistence type="predicted"/>
<dbReference type="InParanoid" id="K5VNC1"/>
<protein>
    <submittedName>
        <fullName evidence="2">Uncharacterized protein</fullName>
    </submittedName>
</protein>
<evidence type="ECO:0000313" key="2">
    <source>
        <dbReference type="EMBL" id="EKM48190.1"/>
    </source>
</evidence>
<dbReference type="HOGENOM" id="CLU_2574621_0_0_1"/>
<sequence length="82" mass="8268">MRLTTVLGVVVAVFVAHAAAQSCPGCESPTGCPGLCFQSGGQPFCKGYCGSTGMSPCGACAGQGDEGNCYYDDSGECFLEVL</sequence>
<keyword evidence="3" id="KW-1185">Reference proteome</keyword>
<name>K5VNC1_PHACS</name>
<dbReference type="KEGG" id="pco:PHACADRAFT_214915"/>
<evidence type="ECO:0000256" key="1">
    <source>
        <dbReference type="SAM" id="SignalP"/>
    </source>
</evidence>
<accession>K5VNC1</accession>
<dbReference type="AlphaFoldDB" id="K5VNC1"/>
<dbReference type="GeneID" id="18913624"/>
<gene>
    <name evidence="2" type="ORF">PHACADRAFT_214915</name>
</gene>